<accession>A0ABW3K7S5</accession>
<comment type="caution">
    <text evidence="1">The sequence shown here is derived from an EMBL/GenBank/DDBJ whole genome shotgun (WGS) entry which is preliminary data.</text>
</comment>
<name>A0ABW3K7S5_9BACT</name>
<dbReference type="EMBL" id="JBHTKA010000008">
    <property type="protein sequence ID" value="MFD1002123.1"/>
    <property type="molecule type" value="Genomic_DNA"/>
</dbReference>
<sequence>MTTINQKYQIVESLDSLDQMQTEKVLEYIKGLMYASQDEASHQRLKRQALKEIRQALGKDRKLRPSF</sequence>
<organism evidence="1 2">
    <name type="scientific">Ohtaekwangia kribbensis</name>
    <dbReference type="NCBI Taxonomy" id="688913"/>
    <lineage>
        <taxon>Bacteria</taxon>
        <taxon>Pseudomonadati</taxon>
        <taxon>Bacteroidota</taxon>
        <taxon>Cytophagia</taxon>
        <taxon>Cytophagales</taxon>
        <taxon>Fulvivirgaceae</taxon>
        <taxon>Ohtaekwangia</taxon>
    </lineage>
</organism>
<evidence type="ECO:0000313" key="1">
    <source>
        <dbReference type="EMBL" id="MFD1002123.1"/>
    </source>
</evidence>
<proteinExistence type="predicted"/>
<reference evidence="2" key="1">
    <citation type="journal article" date="2019" name="Int. J. Syst. Evol. Microbiol.">
        <title>The Global Catalogue of Microorganisms (GCM) 10K type strain sequencing project: providing services to taxonomists for standard genome sequencing and annotation.</title>
        <authorList>
            <consortium name="The Broad Institute Genomics Platform"/>
            <consortium name="The Broad Institute Genome Sequencing Center for Infectious Disease"/>
            <person name="Wu L."/>
            <person name="Ma J."/>
        </authorList>
    </citation>
    <scope>NUCLEOTIDE SEQUENCE [LARGE SCALE GENOMIC DNA]</scope>
    <source>
        <strain evidence="2">CCUG 58938</strain>
    </source>
</reference>
<evidence type="ECO:0000313" key="2">
    <source>
        <dbReference type="Proteomes" id="UP001597112"/>
    </source>
</evidence>
<protein>
    <submittedName>
        <fullName evidence="1">Uncharacterized protein</fullName>
    </submittedName>
</protein>
<keyword evidence="2" id="KW-1185">Reference proteome</keyword>
<dbReference type="Proteomes" id="UP001597112">
    <property type="component" value="Unassembled WGS sequence"/>
</dbReference>
<dbReference type="RefSeq" id="WP_377582925.1">
    <property type="nucleotide sequence ID" value="NZ_JBHTKA010000008.1"/>
</dbReference>
<gene>
    <name evidence="1" type="ORF">ACFQ21_22550</name>
</gene>